<reference evidence="2 3" key="1">
    <citation type="submission" date="2022-06" db="EMBL/GenBank/DDBJ databases">
        <title>Mycolicibacterium sp. CAU 1645 isolated from seawater.</title>
        <authorList>
            <person name="Kim W."/>
        </authorList>
    </citation>
    <scope>NUCLEOTIDE SEQUENCE [LARGE SCALE GENOMIC DNA]</scope>
    <source>
        <strain evidence="2 3">CAU 1645</strain>
    </source>
</reference>
<evidence type="ECO:0000256" key="1">
    <source>
        <dbReference type="SAM" id="MobiDB-lite"/>
    </source>
</evidence>
<sequence>MYSLSDRWRGRFFRNQVRCRRRIRDFMNATRLLLASTGIGAVSAGVLLAAQMQSPAATSNDPTGRDVQLAAAPFEFNVSQVFPFAAGPSTGAVAVSALSDLTDPAAVAAAAALQTANQYGPLSFGLNSIRSIGVAQTVPGTNNTLGTVNSTDQWAAGLAGIVNSTGAVGFTEAAAQYDPFMANHAGFLQTSNQFGPAVFDLNVLKAIGFFQAPSGTLLASGYPDNVSAVDIGRWRGGIPGLIMNTGTTGFVDNADIGPGPFQASAVGGLHTTTQIGSTTFDLNVLPTVGAGIMPYSFSFGLAPDMTAGGTPFAPITPPAPGIIAPPPPVTSPPLAPAPTPLVAASATESEEPVVKTARSAEADPEPVIPGVNGAPLDKTPKTSTTGAGGTRFDPFKPLKPFSDMVTSGISSFTGTTPAASGSAAGTDADGDSGSASGGE</sequence>
<proteinExistence type="predicted"/>
<evidence type="ECO:0000313" key="2">
    <source>
        <dbReference type="EMBL" id="MCP9272182.1"/>
    </source>
</evidence>
<evidence type="ECO:0008006" key="4">
    <source>
        <dbReference type="Google" id="ProtNLM"/>
    </source>
</evidence>
<feature type="region of interest" description="Disordered" evidence="1">
    <location>
        <begin position="357"/>
        <end position="439"/>
    </location>
</feature>
<dbReference type="EMBL" id="JANDBD010000003">
    <property type="protein sequence ID" value="MCP9272182.1"/>
    <property type="molecule type" value="Genomic_DNA"/>
</dbReference>
<organism evidence="2 3">
    <name type="scientific">Mycolicibacterium arenosum</name>
    <dbReference type="NCBI Taxonomy" id="2952157"/>
    <lineage>
        <taxon>Bacteria</taxon>
        <taxon>Bacillati</taxon>
        <taxon>Actinomycetota</taxon>
        <taxon>Actinomycetes</taxon>
        <taxon>Mycobacteriales</taxon>
        <taxon>Mycobacteriaceae</taxon>
        <taxon>Mycolicibacterium</taxon>
    </lineage>
</organism>
<keyword evidence="3" id="KW-1185">Reference proteome</keyword>
<dbReference type="RefSeq" id="WP_255059360.1">
    <property type="nucleotide sequence ID" value="NZ_JANDBD010000003.1"/>
</dbReference>
<comment type="caution">
    <text evidence="2">The sequence shown here is derived from an EMBL/GenBank/DDBJ whole genome shotgun (WGS) entry which is preliminary data.</text>
</comment>
<dbReference type="Proteomes" id="UP001651690">
    <property type="component" value="Unassembled WGS sequence"/>
</dbReference>
<evidence type="ECO:0000313" key="3">
    <source>
        <dbReference type="Proteomes" id="UP001651690"/>
    </source>
</evidence>
<name>A0ABT1M085_9MYCO</name>
<accession>A0ABT1M085</accession>
<protein>
    <recommendedName>
        <fullName evidence="4">PE-PPE domain-containing protein</fullName>
    </recommendedName>
</protein>
<feature type="compositionally biased region" description="Low complexity" evidence="1">
    <location>
        <begin position="410"/>
        <end position="439"/>
    </location>
</feature>
<gene>
    <name evidence="2" type="ORF">NM203_08295</name>
</gene>